<dbReference type="AlphaFoldDB" id="A0A327X6V7"/>
<dbReference type="PRINTS" id="PR00344">
    <property type="entry name" value="BCTRLSENSOR"/>
</dbReference>
<dbReference type="InterPro" id="IPR035965">
    <property type="entry name" value="PAS-like_dom_sf"/>
</dbReference>
<dbReference type="SUPFAM" id="SSF55874">
    <property type="entry name" value="ATPase domain of HSP90 chaperone/DNA topoisomerase II/histidine kinase"/>
    <property type="match status" value="1"/>
</dbReference>
<dbReference type="InterPro" id="IPR036890">
    <property type="entry name" value="HATPase_C_sf"/>
</dbReference>
<keyword evidence="3" id="KW-0812">Transmembrane</keyword>
<comment type="catalytic activity">
    <reaction evidence="1">
        <text>ATP + protein L-histidine = ADP + protein N-phospho-L-histidine.</text>
        <dbReference type="EC" id="2.7.13.3"/>
    </reaction>
</comment>
<evidence type="ECO:0000256" key="2">
    <source>
        <dbReference type="ARBA" id="ARBA00012438"/>
    </source>
</evidence>
<reference evidence="7 9" key="1">
    <citation type="journal article" date="2018" name="Front. Microbiol.">
        <title>Genome-Based Analysis Reveals the Taxonomy and Diversity of the Family Idiomarinaceae.</title>
        <authorList>
            <person name="Liu Y."/>
            <person name="Lai Q."/>
            <person name="Shao Z."/>
        </authorList>
    </citation>
    <scope>NUCLEOTIDE SEQUENCE [LARGE SCALE GENOMIC DNA]</scope>
    <source>
        <strain evidence="7 9">CF12-14</strain>
    </source>
</reference>
<dbReference type="PROSITE" id="PS50109">
    <property type="entry name" value="HIS_KIN"/>
    <property type="match status" value="1"/>
</dbReference>
<dbReference type="Pfam" id="PF02518">
    <property type="entry name" value="HATPase_c"/>
    <property type="match status" value="1"/>
</dbReference>
<dbReference type="PANTHER" id="PTHR43065">
    <property type="entry name" value="SENSOR HISTIDINE KINASE"/>
    <property type="match status" value="1"/>
</dbReference>
<gene>
    <name evidence="6" type="ORF">B0I24_10115</name>
    <name evidence="7" type="ORF">CWE07_00065</name>
</gene>
<dbReference type="EC" id="2.7.13.3" evidence="2"/>
<dbReference type="Gene3D" id="3.30.565.10">
    <property type="entry name" value="Histidine kinase-like ATPase, C-terminal domain"/>
    <property type="match status" value="1"/>
</dbReference>
<dbReference type="Proteomes" id="UP000287865">
    <property type="component" value="Unassembled WGS sequence"/>
</dbReference>
<dbReference type="GO" id="GO:0004673">
    <property type="term" value="F:protein histidine kinase activity"/>
    <property type="evidence" value="ECO:0007669"/>
    <property type="project" value="UniProtKB-EC"/>
</dbReference>
<accession>A0A327X6V7</accession>
<dbReference type="PANTHER" id="PTHR43065:SF51">
    <property type="entry name" value="HISTIDINE KINASE"/>
    <property type="match status" value="1"/>
</dbReference>
<feature type="transmembrane region" description="Helical" evidence="3">
    <location>
        <begin position="34"/>
        <end position="56"/>
    </location>
</feature>
<keyword evidence="6" id="KW-0808">Transferase</keyword>
<dbReference type="InterPro" id="IPR004358">
    <property type="entry name" value="Sig_transdc_His_kin-like_C"/>
</dbReference>
<dbReference type="SMART" id="SM00387">
    <property type="entry name" value="HATPase_c"/>
    <property type="match status" value="1"/>
</dbReference>
<organism evidence="6 8">
    <name type="scientific">Aliidiomarina maris</name>
    <dbReference type="NCBI Taxonomy" id="531312"/>
    <lineage>
        <taxon>Bacteria</taxon>
        <taxon>Pseudomonadati</taxon>
        <taxon>Pseudomonadota</taxon>
        <taxon>Gammaproteobacteria</taxon>
        <taxon>Alteromonadales</taxon>
        <taxon>Idiomarinaceae</taxon>
        <taxon>Aliidiomarina</taxon>
    </lineage>
</organism>
<keyword evidence="9" id="KW-1185">Reference proteome</keyword>
<evidence type="ECO:0000259" key="5">
    <source>
        <dbReference type="PROSITE" id="PS50112"/>
    </source>
</evidence>
<dbReference type="InterPro" id="IPR000014">
    <property type="entry name" value="PAS"/>
</dbReference>
<evidence type="ECO:0000313" key="8">
    <source>
        <dbReference type="Proteomes" id="UP000249203"/>
    </source>
</evidence>
<feature type="domain" description="Histidine kinase" evidence="4">
    <location>
        <begin position="242"/>
        <end position="452"/>
    </location>
</feature>
<protein>
    <recommendedName>
        <fullName evidence="2">histidine kinase</fullName>
        <ecNumber evidence="2">2.7.13.3</ecNumber>
    </recommendedName>
</protein>
<name>A0A327X6V7_9GAMM</name>
<keyword evidence="3" id="KW-0472">Membrane</keyword>
<dbReference type="PROSITE" id="PS50112">
    <property type="entry name" value="PAS"/>
    <property type="match status" value="1"/>
</dbReference>
<keyword evidence="3" id="KW-1133">Transmembrane helix</keyword>
<evidence type="ECO:0000313" key="9">
    <source>
        <dbReference type="Proteomes" id="UP000287865"/>
    </source>
</evidence>
<sequence length="452" mass="49581">MSAIFVWLAVFALAFGLLVVSVTASYVSVGHAPLINLGAAGLTLLAALAVVALLMIKQQLNRQQSQVSQVLRSLKNRDSSLSIPGAPQIQPLLQQIQQEIARSRDDAEVQASYLKALIAQLDIAVLEFDADGYVMQSNPAAERLLGARFLQAWRVAVNRSDTGEHEPSLRKNIKALQQLIQHNTSGRRGELIWHFPNRKETLLYTLIHGFNQGQQRTLVTLQSIEKQLVYHEVKAHQQLVKVLTHEVANSITPMVSLTQSAQHINAHMLENGVQGSDDLAEALATITRRGQHLTQFIQSFKALSEPVRAQLSVQPLARQINEVVRLLTVELEGITLVVDVDNDVAVSIDPGLFEQVLINLLKNAAEATMGQDQRRVQLKARRIDDQVCLDIIDNGSGISEHAAASIFVPFFTTKTTGTGIGLPLARSLMLSQGGNLLLLDATDHGHFRCVFG</sequence>
<comment type="caution">
    <text evidence="6">The sequence shown here is derived from an EMBL/GenBank/DDBJ whole genome shotgun (WGS) entry which is preliminary data.</text>
</comment>
<dbReference type="OrthoDB" id="1931120at2"/>
<keyword evidence="6" id="KW-0418">Kinase</keyword>
<dbReference type="SUPFAM" id="SSF55785">
    <property type="entry name" value="PYP-like sensor domain (PAS domain)"/>
    <property type="match status" value="1"/>
</dbReference>
<dbReference type="EMBL" id="PIPK01000001">
    <property type="protein sequence ID" value="RUO28240.1"/>
    <property type="molecule type" value="Genomic_DNA"/>
</dbReference>
<evidence type="ECO:0000259" key="4">
    <source>
        <dbReference type="PROSITE" id="PS50109"/>
    </source>
</evidence>
<dbReference type="EMBL" id="QLMD01000001">
    <property type="protein sequence ID" value="RAK01392.1"/>
    <property type="molecule type" value="Genomic_DNA"/>
</dbReference>
<dbReference type="Proteomes" id="UP000249203">
    <property type="component" value="Unassembled WGS sequence"/>
</dbReference>
<feature type="domain" description="PAS" evidence="5">
    <location>
        <begin position="110"/>
        <end position="146"/>
    </location>
</feature>
<proteinExistence type="predicted"/>
<evidence type="ECO:0000313" key="7">
    <source>
        <dbReference type="EMBL" id="RUO28240.1"/>
    </source>
</evidence>
<evidence type="ECO:0000313" key="6">
    <source>
        <dbReference type="EMBL" id="RAK01392.1"/>
    </source>
</evidence>
<dbReference type="RefSeq" id="WP_111567896.1">
    <property type="nucleotide sequence ID" value="NZ_PIPK01000001.1"/>
</dbReference>
<evidence type="ECO:0000256" key="1">
    <source>
        <dbReference type="ARBA" id="ARBA00000085"/>
    </source>
</evidence>
<reference evidence="6 8" key="2">
    <citation type="submission" date="2018-06" db="EMBL/GenBank/DDBJ databases">
        <title>Genomic Encyclopedia of Type Strains, Phase III (KMG-III): the genomes of soil and plant-associated and newly described type strains.</title>
        <authorList>
            <person name="Whitman W."/>
        </authorList>
    </citation>
    <scope>NUCLEOTIDE SEQUENCE [LARGE SCALE GENOMIC DNA]</scope>
    <source>
        <strain evidence="6 8">CGMCC 1.15366</strain>
    </source>
</reference>
<dbReference type="InterPro" id="IPR003594">
    <property type="entry name" value="HATPase_dom"/>
</dbReference>
<dbReference type="InterPro" id="IPR005467">
    <property type="entry name" value="His_kinase_dom"/>
</dbReference>
<evidence type="ECO:0000256" key="3">
    <source>
        <dbReference type="SAM" id="Phobius"/>
    </source>
</evidence>